<evidence type="ECO:0000256" key="5">
    <source>
        <dbReference type="ARBA" id="ARBA00022839"/>
    </source>
</evidence>
<feature type="coiled-coil region" evidence="7">
    <location>
        <begin position="2"/>
        <end position="60"/>
    </location>
</feature>
<dbReference type="HAMAP" id="MF_00337">
    <property type="entry name" value="Exonuc_7_S"/>
    <property type="match status" value="1"/>
</dbReference>
<dbReference type="NCBIfam" id="NF002140">
    <property type="entry name" value="PRK00977.1-4"/>
    <property type="match status" value="1"/>
</dbReference>
<dbReference type="RefSeq" id="WP_133442765.1">
    <property type="nucleotide sequence ID" value="NZ_SCWB01000001.1"/>
</dbReference>
<dbReference type="InterPro" id="IPR003761">
    <property type="entry name" value="Exonuc_VII_S"/>
</dbReference>
<gene>
    <name evidence="6 8" type="primary">xseB</name>
    <name evidence="8" type="ORF">ERX29_00740</name>
</gene>
<dbReference type="EMBL" id="SCWB01000001">
    <property type="protein sequence ID" value="TDM13162.1"/>
    <property type="molecule type" value="Genomic_DNA"/>
</dbReference>
<dbReference type="SUPFAM" id="SSF116842">
    <property type="entry name" value="XseB-like"/>
    <property type="match status" value="1"/>
</dbReference>
<keyword evidence="7" id="KW-0175">Coiled coil</keyword>
<keyword evidence="4 6" id="KW-0378">Hydrolase</keyword>
<evidence type="ECO:0000256" key="3">
    <source>
        <dbReference type="ARBA" id="ARBA00022722"/>
    </source>
</evidence>
<evidence type="ECO:0000313" key="8">
    <source>
        <dbReference type="EMBL" id="TDM13162.1"/>
    </source>
</evidence>
<dbReference type="GO" id="GO:0006308">
    <property type="term" value="P:DNA catabolic process"/>
    <property type="evidence" value="ECO:0007669"/>
    <property type="project" value="UniProtKB-UniRule"/>
</dbReference>
<evidence type="ECO:0000256" key="7">
    <source>
        <dbReference type="SAM" id="Coils"/>
    </source>
</evidence>
<proteinExistence type="inferred from homology"/>
<comment type="function">
    <text evidence="6">Bidirectionally degrades single-stranded DNA into large acid-insoluble oligonucleotides, which are then degraded further into small acid-soluble oligonucleotides.</text>
</comment>
<comment type="subcellular location">
    <subcellularLocation>
        <location evidence="6">Cytoplasm</location>
    </subcellularLocation>
</comment>
<accession>A0A4R6BXD9</accession>
<evidence type="ECO:0000256" key="1">
    <source>
        <dbReference type="ARBA" id="ARBA00009998"/>
    </source>
</evidence>
<dbReference type="Proteomes" id="UP000294802">
    <property type="component" value="Unassembled WGS sequence"/>
</dbReference>
<keyword evidence="2 6" id="KW-0963">Cytoplasm</keyword>
<evidence type="ECO:0000313" key="9">
    <source>
        <dbReference type="Proteomes" id="UP000294802"/>
    </source>
</evidence>
<protein>
    <recommendedName>
        <fullName evidence="6">Exodeoxyribonuclease 7 small subunit</fullName>
        <ecNumber evidence="6">3.1.11.6</ecNumber>
    </recommendedName>
    <alternativeName>
        <fullName evidence="6">Exodeoxyribonuclease VII small subunit</fullName>
        <shortName evidence="6">Exonuclease VII small subunit</shortName>
    </alternativeName>
</protein>
<comment type="subunit">
    <text evidence="6">Heterooligomer composed of large and small subunits.</text>
</comment>
<comment type="caution">
    <text evidence="8">The sequence shown here is derived from an EMBL/GenBank/DDBJ whole genome shotgun (WGS) entry which is preliminary data.</text>
</comment>
<dbReference type="InterPro" id="IPR037004">
    <property type="entry name" value="Exonuc_VII_ssu_sf"/>
</dbReference>
<reference evidence="8 9" key="1">
    <citation type="submission" date="2019-01" db="EMBL/GenBank/DDBJ databases">
        <title>Draft genome sequences of the type strains of six Macrococcus species.</title>
        <authorList>
            <person name="Mazhar S."/>
            <person name="Altermann E."/>
            <person name="Hill C."/>
            <person name="Mcauliffe O."/>
        </authorList>
    </citation>
    <scope>NUCLEOTIDE SEQUENCE [LARGE SCALE GENOMIC DNA]</scope>
    <source>
        <strain evidence="8 9">CCM4815</strain>
    </source>
</reference>
<evidence type="ECO:0000256" key="6">
    <source>
        <dbReference type="HAMAP-Rule" id="MF_00337"/>
    </source>
</evidence>
<keyword evidence="3 6" id="KW-0540">Nuclease</keyword>
<dbReference type="GO" id="GO:0008855">
    <property type="term" value="F:exodeoxyribonuclease VII activity"/>
    <property type="evidence" value="ECO:0007669"/>
    <property type="project" value="UniProtKB-UniRule"/>
</dbReference>
<dbReference type="OrthoDB" id="9798666at2"/>
<dbReference type="PANTHER" id="PTHR34137:SF1">
    <property type="entry name" value="EXODEOXYRIBONUCLEASE 7 SMALL SUBUNIT"/>
    <property type="match status" value="1"/>
</dbReference>
<organism evidence="8 9">
    <name type="scientific">Macrococcus lamae</name>
    <dbReference type="NCBI Taxonomy" id="198484"/>
    <lineage>
        <taxon>Bacteria</taxon>
        <taxon>Bacillati</taxon>
        <taxon>Bacillota</taxon>
        <taxon>Bacilli</taxon>
        <taxon>Bacillales</taxon>
        <taxon>Staphylococcaceae</taxon>
        <taxon>Macrococcus</taxon>
    </lineage>
</organism>
<comment type="similarity">
    <text evidence="1 6">Belongs to the XseB family.</text>
</comment>
<dbReference type="NCBIfam" id="TIGR01280">
    <property type="entry name" value="xseB"/>
    <property type="match status" value="1"/>
</dbReference>
<dbReference type="Gene3D" id="1.10.287.1040">
    <property type="entry name" value="Exonuclease VII, small subunit"/>
    <property type="match status" value="1"/>
</dbReference>
<keyword evidence="9" id="KW-1185">Reference proteome</keyword>
<keyword evidence="5 6" id="KW-0269">Exonuclease</keyword>
<dbReference type="AlphaFoldDB" id="A0A4R6BXD9"/>
<dbReference type="GO" id="GO:0005829">
    <property type="term" value="C:cytosol"/>
    <property type="evidence" value="ECO:0007669"/>
    <property type="project" value="TreeGrafter"/>
</dbReference>
<comment type="catalytic activity">
    <reaction evidence="6">
        <text>Exonucleolytic cleavage in either 5'- to 3'- or 3'- to 5'-direction to yield nucleoside 5'-phosphates.</text>
        <dbReference type="EC" id="3.1.11.6"/>
    </reaction>
</comment>
<dbReference type="GO" id="GO:0009318">
    <property type="term" value="C:exodeoxyribonuclease VII complex"/>
    <property type="evidence" value="ECO:0007669"/>
    <property type="project" value="UniProtKB-UniRule"/>
</dbReference>
<dbReference type="PANTHER" id="PTHR34137">
    <property type="entry name" value="EXODEOXYRIBONUCLEASE 7 SMALL SUBUNIT"/>
    <property type="match status" value="1"/>
</dbReference>
<dbReference type="EC" id="3.1.11.6" evidence="6"/>
<name>A0A4R6BXD9_9STAP</name>
<sequence>MAKNFETMMMELEDIVNKLDNDKVSLDESIKLYEEGIKLSKACQSQLSEAEKKINQVSDTEVNNEA</sequence>
<evidence type="ECO:0000256" key="2">
    <source>
        <dbReference type="ARBA" id="ARBA00022490"/>
    </source>
</evidence>
<dbReference type="PIRSF" id="PIRSF006488">
    <property type="entry name" value="Exonuc_VII_S"/>
    <property type="match status" value="1"/>
</dbReference>
<dbReference type="Pfam" id="PF02609">
    <property type="entry name" value="Exonuc_VII_S"/>
    <property type="match status" value="1"/>
</dbReference>
<evidence type="ECO:0000256" key="4">
    <source>
        <dbReference type="ARBA" id="ARBA00022801"/>
    </source>
</evidence>